<organism evidence="4 5">
    <name type="scientific">Salmo salar</name>
    <name type="common">Atlantic salmon</name>
    <dbReference type="NCBI Taxonomy" id="8030"/>
    <lineage>
        <taxon>Eukaryota</taxon>
        <taxon>Metazoa</taxon>
        <taxon>Chordata</taxon>
        <taxon>Craniata</taxon>
        <taxon>Vertebrata</taxon>
        <taxon>Euteleostomi</taxon>
        <taxon>Actinopterygii</taxon>
        <taxon>Neopterygii</taxon>
        <taxon>Teleostei</taxon>
        <taxon>Protacanthopterygii</taxon>
        <taxon>Salmoniformes</taxon>
        <taxon>Salmonidae</taxon>
        <taxon>Salmoninae</taxon>
        <taxon>Salmo</taxon>
    </lineage>
</organism>
<dbReference type="GO" id="GO:0004672">
    <property type="term" value="F:protein kinase activity"/>
    <property type="evidence" value="ECO:0007669"/>
    <property type="project" value="InterPro"/>
</dbReference>
<dbReference type="GO" id="GO:0004860">
    <property type="term" value="F:protein kinase inhibitor activity"/>
    <property type="evidence" value="ECO:0007669"/>
    <property type="project" value="UniProtKB-KW"/>
</dbReference>
<dbReference type="PANTHER" id="PTHR22961:SF17">
    <property type="entry name" value="TRIBBLES HOMOLOG 1"/>
    <property type="match status" value="1"/>
</dbReference>
<reference evidence="5" key="1">
    <citation type="submission" date="2025-08" db="UniProtKB">
        <authorList>
            <consortium name="RefSeq"/>
        </authorList>
    </citation>
    <scope>IDENTIFICATION</scope>
</reference>
<proteinExistence type="inferred from homology"/>
<dbReference type="SMART" id="SM00220">
    <property type="entry name" value="S_TKc"/>
    <property type="match status" value="1"/>
</dbReference>
<evidence type="ECO:0000256" key="2">
    <source>
        <dbReference type="ARBA" id="ARBA00038180"/>
    </source>
</evidence>
<sequence length="357" mass="40040">MRNVQWSNPVQCIRSGKVGQKRADSETGDEPMSKCARLIECMGDVGLLGSSPGSPVSPVLLSGSPTHQGPSRIDQFLLLHNADRDRMHSALNIDTGDAMVCKVFDMGLYQEKIRAYRILPVHRNISRIRDIVLGERWAYVFLEKDHGDMHAFVKSCKRLDEERAAQLFHQVASAVAHCHQHGVVLGDLKLRKFVFSDRKRTHVKLEGLEDCRVLEGDDDSMSDTHGCPAYVSPEILNGSSSYSGKQADVWSLGVMLYTILVGRYPFHDPDPATLFSKIRRGQCCLPEVLSPRAKCLLRSLLRKEPWDRLTAAEVLIHPWFHTTTANVQETGVSEQEVDLSEQTVPSCDVEEKDDLFC</sequence>
<dbReference type="GO" id="GO:0032436">
    <property type="term" value="P:positive regulation of proteasomal ubiquitin-dependent protein catabolic process"/>
    <property type="evidence" value="ECO:0007669"/>
    <property type="project" value="TreeGrafter"/>
</dbReference>
<dbReference type="PaxDb" id="8030-ENSSSAP00000034779"/>
<dbReference type="RefSeq" id="XP_013998751.1">
    <property type="nucleotide sequence ID" value="XM_014143276.2"/>
</dbReference>
<dbReference type="OMA" id="GPPDCLS"/>
<name>A0A1S3M719_SALSA</name>
<dbReference type="InterPro" id="IPR011009">
    <property type="entry name" value="Kinase-like_dom_sf"/>
</dbReference>
<dbReference type="PANTHER" id="PTHR22961">
    <property type="entry name" value="SER/THR PROTEIN KINASE-TRB"/>
    <property type="match status" value="1"/>
</dbReference>
<protein>
    <submittedName>
        <fullName evidence="5">Tribbles homolog 1</fullName>
    </submittedName>
</protein>
<dbReference type="AlphaFoldDB" id="A0A1S3M719"/>
<dbReference type="SUPFAM" id="SSF56112">
    <property type="entry name" value="Protein kinase-like (PK-like)"/>
    <property type="match status" value="1"/>
</dbReference>
<dbReference type="InterPro" id="IPR000719">
    <property type="entry name" value="Prot_kinase_dom"/>
</dbReference>
<dbReference type="GO" id="GO:0031434">
    <property type="term" value="F:mitogen-activated protein kinase kinase binding"/>
    <property type="evidence" value="ECO:0007669"/>
    <property type="project" value="TreeGrafter"/>
</dbReference>
<dbReference type="GO" id="GO:0005524">
    <property type="term" value="F:ATP binding"/>
    <property type="evidence" value="ECO:0007669"/>
    <property type="project" value="InterPro"/>
</dbReference>
<dbReference type="GO" id="GO:0005634">
    <property type="term" value="C:nucleus"/>
    <property type="evidence" value="ECO:0007669"/>
    <property type="project" value="TreeGrafter"/>
</dbReference>
<dbReference type="Gene3D" id="3.30.200.20">
    <property type="entry name" value="Phosphorylase Kinase, domain 1"/>
    <property type="match status" value="1"/>
</dbReference>
<dbReference type="OrthoDB" id="410920at2759"/>
<keyword evidence="1" id="KW-0649">Protein kinase inhibitor</keyword>
<dbReference type="Gene3D" id="1.10.510.10">
    <property type="entry name" value="Transferase(Phosphotransferase) domain 1"/>
    <property type="match status" value="1"/>
</dbReference>
<dbReference type="Proteomes" id="UP001652741">
    <property type="component" value="Chromosome ssa14"/>
</dbReference>
<evidence type="ECO:0000313" key="4">
    <source>
        <dbReference type="Proteomes" id="UP001652741"/>
    </source>
</evidence>
<dbReference type="STRING" id="8030.ENSSSAP00000034779"/>
<evidence type="ECO:0000259" key="3">
    <source>
        <dbReference type="PROSITE" id="PS50011"/>
    </source>
</evidence>
<feature type="domain" description="Protein kinase" evidence="3">
    <location>
        <begin position="73"/>
        <end position="320"/>
    </location>
</feature>
<dbReference type="FunFam" id="1.10.510.10:FF:000153">
    <property type="entry name" value="Tribbles homolog 2"/>
    <property type="match status" value="1"/>
</dbReference>
<dbReference type="PROSITE" id="PS50011">
    <property type="entry name" value="PROTEIN_KINASE_DOM"/>
    <property type="match status" value="1"/>
</dbReference>
<evidence type="ECO:0000313" key="5">
    <source>
        <dbReference type="RefSeq" id="XP_013998751.1"/>
    </source>
</evidence>
<dbReference type="InterPro" id="IPR024104">
    <property type="entry name" value="Tribbles/Ser_Thr_kinase_40"/>
</dbReference>
<evidence type="ECO:0000256" key="1">
    <source>
        <dbReference type="ARBA" id="ARBA00023013"/>
    </source>
</evidence>
<comment type="similarity">
    <text evidence="2">Belongs to the protein kinase superfamily. CAMK Ser/Thr protein kinase family. Tribbles subfamily.</text>
</comment>
<accession>A0A1S3M719</accession>
<dbReference type="Pfam" id="PF00069">
    <property type="entry name" value="Pkinase"/>
    <property type="match status" value="1"/>
</dbReference>
<dbReference type="KEGG" id="sasa:106570779"/>
<gene>
    <name evidence="5" type="primary">trib1</name>
</gene>
<dbReference type="Bgee" id="ENSSSAG00000041862">
    <property type="expression patterns" value="Expressed in intestine and 14 other cell types or tissues"/>
</dbReference>
<keyword evidence="4" id="KW-1185">Reference proteome</keyword>